<organism evidence="2 3">
    <name type="scientific">Henningerozyma blattae (strain ATCC 34711 / CBS 6284 / DSM 70876 / NBRC 10599 / NRRL Y-10934 / UCD 77-7)</name>
    <name type="common">Yeast</name>
    <name type="synonym">Tetrapisispora blattae</name>
    <dbReference type="NCBI Taxonomy" id="1071380"/>
    <lineage>
        <taxon>Eukaryota</taxon>
        <taxon>Fungi</taxon>
        <taxon>Dikarya</taxon>
        <taxon>Ascomycota</taxon>
        <taxon>Saccharomycotina</taxon>
        <taxon>Saccharomycetes</taxon>
        <taxon>Saccharomycetales</taxon>
        <taxon>Saccharomycetaceae</taxon>
        <taxon>Henningerozyma</taxon>
    </lineage>
</organism>
<dbReference type="RefSeq" id="XP_004179630.1">
    <property type="nucleotide sequence ID" value="XM_004179582.1"/>
</dbReference>
<gene>
    <name evidence="2" type="primary">TBLA0C03070</name>
    <name evidence="2" type="ORF">TBLA_0C03070</name>
</gene>
<keyword evidence="3" id="KW-1185">Reference proteome</keyword>
<evidence type="ECO:0000313" key="2">
    <source>
        <dbReference type="EMBL" id="CCH60111.1"/>
    </source>
</evidence>
<evidence type="ECO:0000313" key="3">
    <source>
        <dbReference type="Proteomes" id="UP000002866"/>
    </source>
</evidence>
<dbReference type="GeneID" id="14495091"/>
<sequence>MSTTEEQALKKEVDDLKKQVAALQEIVQKQSLLISKTGENVMAMQVKNQGKEMEKMGITPARSSSADLINADIATNDDLVQLVGELQGQLDTIEERSIRRVVNSTKTKDDDVLAPLPNPDGDTPTFSDDLFPKTIGEFKAIDDFKLYRMAKFYEVLQPSMKQQEAFEDFMDGKAENFYSADLTDDEINAEIKKLSKDELEDAFNDLARYLGAVARRGESTW</sequence>
<dbReference type="InParanoid" id="I2H159"/>
<dbReference type="KEGG" id="tbl:TBLA_0C03070"/>
<dbReference type="FunCoup" id="I2H159">
    <property type="interactions" value="188"/>
</dbReference>
<dbReference type="Proteomes" id="UP000002866">
    <property type="component" value="Chromosome 3"/>
</dbReference>
<protein>
    <recommendedName>
        <fullName evidence="4">Mrp8p</fullName>
    </recommendedName>
</protein>
<dbReference type="EMBL" id="HE806318">
    <property type="protein sequence ID" value="CCH60111.1"/>
    <property type="molecule type" value="Genomic_DNA"/>
</dbReference>
<dbReference type="eggNOG" id="ENOG502RXKB">
    <property type="taxonomic scope" value="Eukaryota"/>
</dbReference>
<name>I2H159_HENB6</name>
<dbReference type="PIRSF" id="PIRSF022944">
    <property type="entry name" value="Ribosomal_MRP8_mit"/>
    <property type="match status" value="1"/>
</dbReference>
<reference evidence="2 3" key="1">
    <citation type="journal article" date="2011" name="Proc. Natl. Acad. Sci. U.S.A.">
        <title>Evolutionary erosion of yeast sex chromosomes by mating-type switching accidents.</title>
        <authorList>
            <person name="Gordon J.L."/>
            <person name="Armisen D."/>
            <person name="Proux-Wera E."/>
            <person name="Oheigeartaigh S.S."/>
            <person name="Byrne K.P."/>
            <person name="Wolfe K.H."/>
        </authorList>
    </citation>
    <scope>NUCLEOTIDE SEQUENCE [LARGE SCALE GENOMIC DNA]</scope>
    <source>
        <strain evidence="3">ATCC 34711 / CBS 6284 / DSM 70876 / NBRC 10599 / NRRL Y-10934 / UCD 77-7</strain>
    </source>
</reference>
<dbReference type="InterPro" id="IPR012917">
    <property type="entry name" value="DUF3294"/>
</dbReference>
<dbReference type="AlphaFoldDB" id="I2H159"/>
<feature type="coiled-coil region" evidence="1">
    <location>
        <begin position="6"/>
        <end position="33"/>
    </location>
</feature>
<accession>I2H159</accession>
<dbReference type="OrthoDB" id="4076200at2759"/>
<keyword evidence="1" id="KW-0175">Coiled coil</keyword>
<proteinExistence type="predicted"/>
<dbReference type="Pfam" id="PF07957">
    <property type="entry name" value="DUF3294"/>
    <property type="match status" value="1"/>
</dbReference>
<dbReference type="OMA" id="ENFHIND"/>
<evidence type="ECO:0000256" key="1">
    <source>
        <dbReference type="SAM" id="Coils"/>
    </source>
</evidence>
<dbReference type="HOGENOM" id="CLU_110337_0_0_1"/>
<evidence type="ECO:0008006" key="4">
    <source>
        <dbReference type="Google" id="ProtNLM"/>
    </source>
</evidence>